<evidence type="ECO:0000313" key="2">
    <source>
        <dbReference type="EMBL" id="MES1922623.1"/>
    </source>
</evidence>
<dbReference type="Proteomes" id="UP001439008">
    <property type="component" value="Unassembled WGS sequence"/>
</dbReference>
<feature type="region of interest" description="Disordered" evidence="1">
    <location>
        <begin position="223"/>
        <end position="268"/>
    </location>
</feature>
<sequence>MIGLATGPAYAASGVAPETTFGKVLGTGTQLATGLMGGPFGAAIGALGATPFASAVEDALGLRAAEEEKDVIESATGFFGGRQKVADKLSGTKDVAGTYAGAKSFAEAANKAIDKLGSSAAGTGLTSDERRAYSKQSLKDIGAYQDLAELAESLRGVGSISDTRRDYSFPSSPIAGKTYGTGYGPVSYGTSLTYGGATPMSPRNALDARAMSAYGAAMAHERGQRARSSWGGRGAAGTDASGKSRGMGSESEAKGSRGGFGGTGIGGR</sequence>
<name>A0ABV2ASG9_9EUKA</name>
<keyword evidence="3" id="KW-1185">Reference proteome</keyword>
<gene>
    <name evidence="2" type="ORF">MHBO_004140</name>
</gene>
<evidence type="ECO:0000256" key="1">
    <source>
        <dbReference type="SAM" id="MobiDB-lite"/>
    </source>
</evidence>
<feature type="compositionally biased region" description="Gly residues" evidence="1">
    <location>
        <begin position="256"/>
        <end position="268"/>
    </location>
</feature>
<accession>A0ABV2ASG9</accession>
<protein>
    <submittedName>
        <fullName evidence="2">Uncharacterized protein</fullName>
    </submittedName>
</protein>
<evidence type="ECO:0000313" key="3">
    <source>
        <dbReference type="Proteomes" id="UP001439008"/>
    </source>
</evidence>
<organism evidence="2 3">
    <name type="scientific">Bonamia ostreae</name>
    <dbReference type="NCBI Taxonomy" id="126728"/>
    <lineage>
        <taxon>Eukaryota</taxon>
        <taxon>Sar</taxon>
        <taxon>Rhizaria</taxon>
        <taxon>Endomyxa</taxon>
        <taxon>Ascetosporea</taxon>
        <taxon>Haplosporida</taxon>
        <taxon>Bonamia</taxon>
    </lineage>
</organism>
<proteinExistence type="predicted"/>
<dbReference type="EMBL" id="JBDODL010003259">
    <property type="protein sequence ID" value="MES1922623.1"/>
    <property type="molecule type" value="Genomic_DNA"/>
</dbReference>
<comment type="caution">
    <text evidence="2">The sequence shown here is derived from an EMBL/GenBank/DDBJ whole genome shotgun (WGS) entry which is preliminary data.</text>
</comment>
<reference evidence="2 3" key="1">
    <citation type="journal article" date="2024" name="BMC Biol.">
        <title>Comparative genomics of Ascetosporea gives new insight into the evolutionary basis for animal parasitism in Rhizaria.</title>
        <authorList>
            <person name="Hiltunen Thoren M."/>
            <person name="Onut-Brannstrom I."/>
            <person name="Alfjorden A."/>
            <person name="Peckova H."/>
            <person name="Swords F."/>
            <person name="Hooper C."/>
            <person name="Holzer A.S."/>
            <person name="Bass D."/>
            <person name="Burki F."/>
        </authorList>
    </citation>
    <scope>NUCLEOTIDE SEQUENCE [LARGE SCALE GENOMIC DNA]</scope>
    <source>
        <strain evidence="2">20-A016</strain>
    </source>
</reference>